<protein>
    <submittedName>
        <fullName evidence="2">Helix-turn-helix domain-containing protein</fullName>
    </submittedName>
</protein>
<dbReference type="AlphaFoldDB" id="A0A9D1XLG1"/>
<feature type="domain" description="Helix-turn-helix" evidence="1">
    <location>
        <begin position="6"/>
        <end position="52"/>
    </location>
</feature>
<reference evidence="2" key="1">
    <citation type="journal article" date="2021" name="PeerJ">
        <title>Extensive microbial diversity within the chicken gut microbiome revealed by metagenomics and culture.</title>
        <authorList>
            <person name="Gilroy R."/>
            <person name="Ravi A."/>
            <person name="Getino M."/>
            <person name="Pursley I."/>
            <person name="Horton D.L."/>
            <person name="Alikhan N.F."/>
            <person name="Baker D."/>
            <person name="Gharbi K."/>
            <person name="Hall N."/>
            <person name="Watson M."/>
            <person name="Adriaenssens E.M."/>
            <person name="Foster-Nyarko E."/>
            <person name="Jarju S."/>
            <person name="Secka A."/>
            <person name="Antonio M."/>
            <person name="Oren A."/>
            <person name="Chaudhuri R.R."/>
            <person name="La Ragione R."/>
            <person name="Hildebrand F."/>
            <person name="Pallen M.J."/>
        </authorList>
    </citation>
    <scope>NUCLEOTIDE SEQUENCE</scope>
    <source>
        <strain evidence="2">ChiGjej1B1-14440</strain>
    </source>
</reference>
<name>A0A9D1XLG1_9FIRM</name>
<evidence type="ECO:0000259" key="1">
    <source>
        <dbReference type="Pfam" id="PF12728"/>
    </source>
</evidence>
<evidence type="ECO:0000313" key="2">
    <source>
        <dbReference type="EMBL" id="HIX81698.1"/>
    </source>
</evidence>
<dbReference type="InterPro" id="IPR041657">
    <property type="entry name" value="HTH_17"/>
</dbReference>
<proteinExistence type="predicted"/>
<accession>A0A9D1XLG1</accession>
<dbReference type="Proteomes" id="UP000886724">
    <property type="component" value="Unassembled WGS sequence"/>
</dbReference>
<evidence type="ECO:0000313" key="3">
    <source>
        <dbReference type="Proteomes" id="UP000886724"/>
    </source>
</evidence>
<comment type="caution">
    <text evidence="2">The sequence shown here is derived from an EMBL/GenBank/DDBJ whole genome shotgun (WGS) entry which is preliminary data.</text>
</comment>
<dbReference type="SUPFAM" id="SSF46955">
    <property type="entry name" value="Putative DNA-binding domain"/>
    <property type="match status" value="1"/>
</dbReference>
<organism evidence="2 3">
    <name type="scientific">Candidatus Erysipelatoclostridium merdavium</name>
    <dbReference type="NCBI Taxonomy" id="2838566"/>
    <lineage>
        <taxon>Bacteria</taxon>
        <taxon>Bacillati</taxon>
        <taxon>Bacillota</taxon>
        <taxon>Erysipelotrichia</taxon>
        <taxon>Erysipelotrichales</taxon>
        <taxon>Erysipelotrichales incertae sedis</taxon>
    </lineage>
</organism>
<sequence length="94" mass="10808">MEELKMLTREEVAEFLHVHVNTVSMLREVGIIDGIKTGKNYMFPQKVIRAFQDDYIGLDVSNKNKAIISKQTVEKRKQDSINKMKYHNAVVGVV</sequence>
<gene>
    <name evidence="2" type="ORF">H9980_06975</name>
</gene>
<dbReference type="InterPro" id="IPR009061">
    <property type="entry name" value="DNA-bd_dom_put_sf"/>
</dbReference>
<reference evidence="2" key="2">
    <citation type="submission" date="2021-04" db="EMBL/GenBank/DDBJ databases">
        <authorList>
            <person name="Gilroy R."/>
        </authorList>
    </citation>
    <scope>NUCLEOTIDE SEQUENCE</scope>
    <source>
        <strain evidence="2">ChiGjej1B1-14440</strain>
    </source>
</reference>
<dbReference type="EMBL" id="DXET01000152">
    <property type="protein sequence ID" value="HIX81698.1"/>
    <property type="molecule type" value="Genomic_DNA"/>
</dbReference>
<dbReference type="Pfam" id="PF12728">
    <property type="entry name" value="HTH_17"/>
    <property type="match status" value="1"/>
</dbReference>